<accession>A0A2W2B325</accession>
<feature type="chain" id="PRO_5016114350" description="DUF5723 domain-containing protein" evidence="1">
    <location>
        <begin position="20"/>
        <end position="394"/>
    </location>
</feature>
<evidence type="ECO:0000256" key="1">
    <source>
        <dbReference type="SAM" id="SignalP"/>
    </source>
</evidence>
<evidence type="ECO:0000313" key="2">
    <source>
        <dbReference type="EMBL" id="PZF74458.1"/>
    </source>
</evidence>
<keyword evidence="1" id="KW-0732">Signal</keyword>
<proteinExistence type="predicted"/>
<dbReference type="AlphaFoldDB" id="A0A2W2B325"/>
<feature type="signal peptide" evidence="1">
    <location>
        <begin position="1"/>
        <end position="19"/>
    </location>
</feature>
<dbReference type="RefSeq" id="WP_110997296.1">
    <property type="nucleotide sequence ID" value="NZ_QKTW01000003.1"/>
</dbReference>
<sequence length="394" mass="43192">MKKLFIVAGLLLGGYLANAQTTPTFDVSQLSVPQSSAFKLVDVSPTLIETPSTPKAFTLGVLQNIENSQGWPQNYSAEFTPYWWVLPANRNVYNFTGLKKQHNDITNADEWKENAFSSFKFASVSMAFVNKDMVPDTFTTTQKVFSAGVRTTLIKIHRAGYAKKLGNAIDAWHNTALAEIGDDMNDSIYRSAARTGNVQLEASRSKELAGMRDSLKAAKKMTADALAAQVQSTLDEKPIFAWDFAGAYAMYGIGDTTWKTGRLGVWTTVSLNLPLGIGDSTKNYFSIAGYARYMYDGYTLDNGVVTSSNAIDVGGKLSLQFDRLNIGAEGVYRNYSTGPSLQSQRLVGFINYRIGDNLYLNGTFGKDFGVEKAKLLTLFGIAWGFGNEQASLPQ</sequence>
<dbReference type="EMBL" id="QKTW01000003">
    <property type="protein sequence ID" value="PZF74458.1"/>
    <property type="molecule type" value="Genomic_DNA"/>
</dbReference>
<gene>
    <name evidence="2" type="ORF">DN068_02435</name>
</gene>
<evidence type="ECO:0000313" key="3">
    <source>
        <dbReference type="Proteomes" id="UP000248745"/>
    </source>
</evidence>
<protein>
    <recommendedName>
        <fullName evidence="4">DUF5723 domain-containing protein</fullName>
    </recommendedName>
</protein>
<evidence type="ECO:0008006" key="4">
    <source>
        <dbReference type="Google" id="ProtNLM"/>
    </source>
</evidence>
<name>A0A2W2B325_9BACT</name>
<dbReference type="OrthoDB" id="623250at2"/>
<reference evidence="2 3" key="1">
    <citation type="submission" date="2018-06" db="EMBL/GenBank/DDBJ databases">
        <title>Mucibacter soli gen. nov., sp. nov., a new member of the family Chitinophagaceae producing mucin.</title>
        <authorList>
            <person name="Kim M.-K."/>
            <person name="Park S."/>
            <person name="Kim T.-S."/>
            <person name="Joung Y."/>
            <person name="Han J.-H."/>
            <person name="Kim S.B."/>
        </authorList>
    </citation>
    <scope>NUCLEOTIDE SEQUENCE [LARGE SCALE GENOMIC DNA]</scope>
    <source>
        <strain evidence="2 3">R1-15</strain>
    </source>
</reference>
<comment type="caution">
    <text evidence="2">The sequence shown here is derived from an EMBL/GenBank/DDBJ whole genome shotgun (WGS) entry which is preliminary data.</text>
</comment>
<organism evidence="2 3">
    <name type="scientific">Taibaiella soli</name>
    <dbReference type="NCBI Taxonomy" id="1649169"/>
    <lineage>
        <taxon>Bacteria</taxon>
        <taxon>Pseudomonadati</taxon>
        <taxon>Bacteroidota</taxon>
        <taxon>Chitinophagia</taxon>
        <taxon>Chitinophagales</taxon>
        <taxon>Chitinophagaceae</taxon>
        <taxon>Taibaiella</taxon>
    </lineage>
</organism>
<dbReference type="Proteomes" id="UP000248745">
    <property type="component" value="Unassembled WGS sequence"/>
</dbReference>
<keyword evidence="3" id="KW-1185">Reference proteome</keyword>